<dbReference type="Ensembl" id="ENSCPBT00000014956.1">
    <property type="protein sequence ID" value="ENSCPBP00000012557.1"/>
    <property type="gene ID" value="ENSCPBG00000009473.1"/>
</dbReference>
<reference evidence="2" key="1">
    <citation type="submission" date="2025-08" db="UniProtKB">
        <authorList>
            <consortium name="Ensembl"/>
        </authorList>
    </citation>
    <scope>IDENTIFICATION</scope>
</reference>
<dbReference type="InterPro" id="IPR037351">
    <property type="entry name" value="Murr1"/>
</dbReference>
<dbReference type="InterPro" id="IPR033776">
    <property type="entry name" value="COMMD1_N"/>
</dbReference>
<dbReference type="AlphaFoldDB" id="A0A8C3FQA3"/>
<reference evidence="2" key="2">
    <citation type="submission" date="2025-09" db="UniProtKB">
        <authorList>
            <consortium name="Ensembl"/>
        </authorList>
    </citation>
    <scope>IDENTIFICATION</scope>
</reference>
<accession>A0A8C3FQA3</accession>
<dbReference type="GO" id="GO:0005768">
    <property type="term" value="C:endosome"/>
    <property type="evidence" value="ECO:0007669"/>
    <property type="project" value="TreeGrafter"/>
</dbReference>
<evidence type="ECO:0000259" key="1">
    <source>
        <dbReference type="Pfam" id="PF17221"/>
    </source>
</evidence>
<dbReference type="Pfam" id="PF17221">
    <property type="entry name" value="COMMD1_N"/>
    <property type="match status" value="1"/>
</dbReference>
<dbReference type="PANTHER" id="PTHR21199">
    <property type="entry name" value="COMM DOMAIN-CONTAINING PROTEIN 1"/>
    <property type="match status" value="1"/>
</dbReference>
<dbReference type="GO" id="GO:2000009">
    <property type="term" value="P:negative regulation of protein localization to cell surface"/>
    <property type="evidence" value="ECO:0007669"/>
    <property type="project" value="TreeGrafter"/>
</dbReference>
<proteinExistence type="predicted"/>
<sequence>MAAEQPPPEGSKPLSGLLSGIAQATYYGHAGITEELLRGQLYPEAAPHEFRALLAKMSGVLKVAAPAAGQTGWGIGSVLTHRIGSPRNIWKTSITDSD</sequence>
<dbReference type="GO" id="GO:0032434">
    <property type="term" value="P:regulation of proteasomal ubiquitin-dependent protein catabolic process"/>
    <property type="evidence" value="ECO:0007669"/>
    <property type="project" value="TreeGrafter"/>
</dbReference>
<keyword evidence="3" id="KW-1185">Reference proteome</keyword>
<dbReference type="Proteomes" id="UP000694380">
    <property type="component" value="Unplaced"/>
</dbReference>
<dbReference type="GO" id="GO:0031398">
    <property type="term" value="P:positive regulation of protein ubiquitination"/>
    <property type="evidence" value="ECO:0007669"/>
    <property type="project" value="TreeGrafter"/>
</dbReference>
<protein>
    <recommendedName>
        <fullName evidence="1">COMMD1 N-terminal domain-containing protein</fullName>
    </recommendedName>
</protein>
<dbReference type="GO" id="GO:1902306">
    <property type="term" value="P:negative regulation of sodium ion transmembrane transport"/>
    <property type="evidence" value="ECO:0007669"/>
    <property type="project" value="TreeGrafter"/>
</dbReference>
<organism evidence="2 3">
    <name type="scientific">Chrysemys picta bellii</name>
    <name type="common">Western painted turtle</name>
    <name type="synonym">Emys bellii</name>
    <dbReference type="NCBI Taxonomy" id="8478"/>
    <lineage>
        <taxon>Eukaryota</taxon>
        <taxon>Metazoa</taxon>
        <taxon>Chordata</taxon>
        <taxon>Craniata</taxon>
        <taxon>Vertebrata</taxon>
        <taxon>Euteleostomi</taxon>
        <taxon>Archelosauria</taxon>
        <taxon>Testudinata</taxon>
        <taxon>Testudines</taxon>
        <taxon>Cryptodira</taxon>
        <taxon>Durocryptodira</taxon>
        <taxon>Testudinoidea</taxon>
        <taxon>Emydidae</taxon>
        <taxon>Chrysemys</taxon>
    </lineage>
</organism>
<feature type="domain" description="COMMD1 N-terminal" evidence="1">
    <location>
        <begin position="9"/>
        <end position="67"/>
    </location>
</feature>
<dbReference type="PANTHER" id="PTHR21199:SF1">
    <property type="entry name" value="COMM DOMAIN-CONTAINING PROTEIN 1"/>
    <property type="match status" value="1"/>
</dbReference>
<dbReference type="GO" id="GO:0055070">
    <property type="term" value="P:copper ion homeostasis"/>
    <property type="evidence" value="ECO:0007669"/>
    <property type="project" value="InterPro"/>
</dbReference>
<evidence type="ECO:0000313" key="2">
    <source>
        <dbReference type="Ensembl" id="ENSCPBP00000012557.1"/>
    </source>
</evidence>
<name>A0A8C3FQA3_CHRPI</name>
<evidence type="ECO:0000313" key="3">
    <source>
        <dbReference type="Proteomes" id="UP000694380"/>
    </source>
</evidence>
<dbReference type="GeneTree" id="ENSGT00940000178885"/>